<evidence type="ECO:0000256" key="3">
    <source>
        <dbReference type="ARBA" id="ARBA00022729"/>
    </source>
</evidence>
<keyword evidence="2" id="KW-0813">Transport</keyword>
<evidence type="ECO:0000313" key="6">
    <source>
        <dbReference type="Proteomes" id="UP000318834"/>
    </source>
</evidence>
<comment type="caution">
    <text evidence="5">The sequence shown here is derived from an EMBL/GenBank/DDBJ whole genome shotgun (WGS) entry which is preliminary data.</text>
</comment>
<comment type="similarity">
    <text evidence="1">Belongs to the bacterial solute-binding protein 5 family.</text>
</comment>
<protein>
    <submittedName>
        <fullName evidence="5">ABC transporter substrate-binding protein</fullName>
    </submittedName>
</protein>
<accession>A0A537J0P4</accession>
<name>A0A537J0P4_9BACT</name>
<dbReference type="Pfam" id="PF00496">
    <property type="entry name" value="SBP_bac_5"/>
    <property type="match status" value="1"/>
</dbReference>
<feature type="domain" description="Solute-binding protein family 5" evidence="4">
    <location>
        <begin position="100"/>
        <end position="474"/>
    </location>
</feature>
<dbReference type="PIRSF" id="PIRSF002741">
    <property type="entry name" value="MppA"/>
    <property type="match status" value="1"/>
</dbReference>
<dbReference type="InterPro" id="IPR000914">
    <property type="entry name" value="SBP_5_dom"/>
</dbReference>
<evidence type="ECO:0000256" key="2">
    <source>
        <dbReference type="ARBA" id="ARBA00022448"/>
    </source>
</evidence>
<dbReference type="AlphaFoldDB" id="A0A537J0P4"/>
<reference evidence="5 6" key="1">
    <citation type="journal article" date="2019" name="Nat. Microbiol.">
        <title>Mediterranean grassland soil C-N compound turnover is dependent on rainfall and depth, and is mediated by genomically divergent microorganisms.</title>
        <authorList>
            <person name="Diamond S."/>
            <person name="Andeer P.F."/>
            <person name="Li Z."/>
            <person name="Crits-Christoph A."/>
            <person name="Burstein D."/>
            <person name="Anantharaman K."/>
            <person name="Lane K.R."/>
            <person name="Thomas B.C."/>
            <person name="Pan C."/>
            <person name="Northen T.R."/>
            <person name="Banfield J.F."/>
        </authorList>
    </citation>
    <scope>NUCLEOTIDE SEQUENCE [LARGE SCALE GENOMIC DNA]</scope>
    <source>
        <strain evidence="5">NP_8</strain>
    </source>
</reference>
<evidence type="ECO:0000256" key="1">
    <source>
        <dbReference type="ARBA" id="ARBA00005695"/>
    </source>
</evidence>
<dbReference type="Gene3D" id="3.40.190.10">
    <property type="entry name" value="Periplasmic binding protein-like II"/>
    <property type="match status" value="1"/>
</dbReference>
<dbReference type="GO" id="GO:1904680">
    <property type="term" value="F:peptide transmembrane transporter activity"/>
    <property type="evidence" value="ECO:0007669"/>
    <property type="project" value="TreeGrafter"/>
</dbReference>
<gene>
    <name evidence="5" type="ORF">E6H05_03280</name>
</gene>
<dbReference type="GO" id="GO:0015833">
    <property type="term" value="P:peptide transport"/>
    <property type="evidence" value="ECO:0007669"/>
    <property type="project" value="TreeGrafter"/>
</dbReference>
<dbReference type="CDD" id="cd08500">
    <property type="entry name" value="PBP2_NikA_DppA_OppA_like_4"/>
    <property type="match status" value="1"/>
</dbReference>
<dbReference type="PANTHER" id="PTHR30290">
    <property type="entry name" value="PERIPLASMIC BINDING COMPONENT OF ABC TRANSPORTER"/>
    <property type="match status" value="1"/>
</dbReference>
<dbReference type="EMBL" id="VBAP01000017">
    <property type="protein sequence ID" value="TMI76576.1"/>
    <property type="molecule type" value="Genomic_DNA"/>
</dbReference>
<sequence>MHRWSAPDVKPGLLITWLIVLALAVGFVDAQVSLPTPSGTLNPKVPLEAREIGRYGGTLVVAQLGDPRTFNPIVAQETSSTDVLRPMFDGLLEQNYISGELEPALAETWTVSVDGRAWTFTLREGVQWSDGSPLTIDDVLFTLDAVFTDGVQTALRDPLMIDGKSIRYRKLDDRRVQFTTERPAGLFLRLIATLPIVPKHKLAAALGKGGTEFNKAWDVHSDLSEIVGTGPFVLDSYVAGERVTYLRNGRHWKVDGKGNRLPYLTRYVRLVVPTQDTQRLKFLAKETDLYAARPREFADLKRSERTGNYSVQDGPEALGAEFLVLNQNPAAVTPPKLTWFQDVQFRRAINYAINRGAIVQQVYAGRATPAWGPLSPADKPYVYPNLPQSPYDLNRALQLLAEAGYQKDPDGLLRDARGEIVEFVLSTSLGNPEREAIGNILRQDFTSLGIRVAFSPEGLNTLIGKLVGTHRWEAMIIGLAGAIEPAVGSRNVWMSSGALHMWHPEQEKPATDWEAEVDRLFDEIGREVDPGKRTQLYYRWQEIIALQMPLMFFAYPKTQTAVRNTLGNVKPGLNGAIGELATLYSKSSSR</sequence>
<dbReference type="InterPro" id="IPR030678">
    <property type="entry name" value="Peptide/Ni-bd"/>
</dbReference>
<organism evidence="5 6">
    <name type="scientific">Candidatus Segetimicrobium genomatis</name>
    <dbReference type="NCBI Taxonomy" id="2569760"/>
    <lineage>
        <taxon>Bacteria</taxon>
        <taxon>Bacillati</taxon>
        <taxon>Candidatus Sysuimicrobiota</taxon>
        <taxon>Candidatus Sysuimicrobiia</taxon>
        <taxon>Candidatus Sysuimicrobiales</taxon>
        <taxon>Candidatus Segetimicrobiaceae</taxon>
        <taxon>Candidatus Segetimicrobium</taxon>
    </lineage>
</organism>
<dbReference type="GO" id="GO:0042597">
    <property type="term" value="C:periplasmic space"/>
    <property type="evidence" value="ECO:0007669"/>
    <property type="project" value="UniProtKB-ARBA"/>
</dbReference>
<evidence type="ECO:0000313" key="5">
    <source>
        <dbReference type="EMBL" id="TMI76576.1"/>
    </source>
</evidence>
<proteinExistence type="inferred from homology"/>
<dbReference type="Gene3D" id="3.90.76.10">
    <property type="entry name" value="Dipeptide-binding Protein, Domain 1"/>
    <property type="match status" value="1"/>
</dbReference>
<keyword evidence="3" id="KW-0732">Signal</keyword>
<dbReference type="InterPro" id="IPR039424">
    <property type="entry name" value="SBP_5"/>
</dbReference>
<dbReference type="SUPFAM" id="SSF53850">
    <property type="entry name" value="Periplasmic binding protein-like II"/>
    <property type="match status" value="1"/>
</dbReference>
<dbReference type="PANTHER" id="PTHR30290:SF9">
    <property type="entry name" value="OLIGOPEPTIDE-BINDING PROTEIN APPA"/>
    <property type="match status" value="1"/>
</dbReference>
<dbReference type="Gene3D" id="3.10.105.10">
    <property type="entry name" value="Dipeptide-binding Protein, Domain 3"/>
    <property type="match status" value="1"/>
</dbReference>
<evidence type="ECO:0000259" key="4">
    <source>
        <dbReference type="Pfam" id="PF00496"/>
    </source>
</evidence>
<dbReference type="Proteomes" id="UP000318834">
    <property type="component" value="Unassembled WGS sequence"/>
</dbReference>
<dbReference type="GO" id="GO:0043190">
    <property type="term" value="C:ATP-binding cassette (ABC) transporter complex"/>
    <property type="evidence" value="ECO:0007669"/>
    <property type="project" value="InterPro"/>
</dbReference>